<dbReference type="EMBL" id="CAJNOJ010000015">
    <property type="protein sequence ID" value="CAF0815294.1"/>
    <property type="molecule type" value="Genomic_DNA"/>
</dbReference>
<dbReference type="Proteomes" id="UP000663852">
    <property type="component" value="Unassembled WGS sequence"/>
</dbReference>
<organism evidence="2 5">
    <name type="scientific">Adineta ricciae</name>
    <name type="common">Rotifer</name>
    <dbReference type="NCBI Taxonomy" id="249248"/>
    <lineage>
        <taxon>Eukaryota</taxon>
        <taxon>Metazoa</taxon>
        <taxon>Spiralia</taxon>
        <taxon>Gnathifera</taxon>
        <taxon>Rotifera</taxon>
        <taxon>Eurotatoria</taxon>
        <taxon>Bdelloidea</taxon>
        <taxon>Adinetida</taxon>
        <taxon>Adinetidae</taxon>
        <taxon>Adineta</taxon>
    </lineage>
</organism>
<reference evidence="2" key="1">
    <citation type="submission" date="2021-02" db="EMBL/GenBank/DDBJ databases">
        <authorList>
            <person name="Nowell W R."/>
        </authorList>
    </citation>
    <scope>NUCLEOTIDE SEQUENCE</scope>
</reference>
<evidence type="ECO:0000256" key="1">
    <source>
        <dbReference type="SAM" id="Phobius"/>
    </source>
</evidence>
<dbReference type="AlphaFoldDB" id="A0A813TR67"/>
<accession>A0A813TR67</accession>
<keyword evidence="1" id="KW-1133">Transmembrane helix</keyword>
<evidence type="ECO:0000313" key="2">
    <source>
        <dbReference type="EMBL" id="CAF0815294.1"/>
    </source>
</evidence>
<keyword evidence="1" id="KW-0472">Membrane</keyword>
<dbReference type="OrthoDB" id="9988718at2759"/>
<keyword evidence="4" id="KW-1185">Reference proteome</keyword>
<dbReference type="EMBL" id="CAJNOR010001986">
    <property type="protein sequence ID" value="CAF1230846.1"/>
    <property type="molecule type" value="Genomic_DNA"/>
</dbReference>
<evidence type="ECO:0000313" key="5">
    <source>
        <dbReference type="Proteomes" id="UP000663852"/>
    </source>
</evidence>
<evidence type="ECO:0000313" key="4">
    <source>
        <dbReference type="Proteomes" id="UP000663828"/>
    </source>
</evidence>
<name>A0A813TR67_ADIRI</name>
<comment type="caution">
    <text evidence="2">The sequence shown here is derived from an EMBL/GenBank/DDBJ whole genome shotgun (WGS) entry which is preliminary data.</text>
</comment>
<keyword evidence="1" id="KW-0812">Transmembrane</keyword>
<proteinExistence type="predicted"/>
<evidence type="ECO:0000313" key="3">
    <source>
        <dbReference type="EMBL" id="CAF1230846.1"/>
    </source>
</evidence>
<protein>
    <submittedName>
        <fullName evidence="2">Uncharacterized protein</fullName>
    </submittedName>
</protein>
<sequence>MWNSQLAGFLLLIEYLARFTVYSQDILLLHDNTNSTIDGYSILRKDALPTWTNQQLIVCFISVSLGTLLFFITFIVPAMIIVRRARRDKYRFDLRELRRMSDFV</sequence>
<gene>
    <name evidence="2" type="ORF">EDS130_LOCUS5565</name>
    <name evidence="3" type="ORF">XAT740_LOCUS25217</name>
</gene>
<feature type="transmembrane region" description="Helical" evidence="1">
    <location>
        <begin position="55"/>
        <end position="82"/>
    </location>
</feature>
<dbReference type="Proteomes" id="UP000663828">
    <property type="component" value="Unassembled WGS sequence"/>
</dbReference>